<protein>
    <submittedName>
        <fullName evidence="2">DUF2945 domain-containing protein</fullName>
    </submittedName>
</protein>
<gene>
    <name evidence="2" type="ORF">GCM10023209_34590</name>
</gene>
<dbReference type="Pfam" id="PF11160">
    <property type="entry name" value="Hva1_TUDOR"/>
    <property type="match status" value="1"/>
</dbReference>
<dbReference type="Proteomes" id="UP001499910">
    <property type="component" value="Unassembled WGS sequence"/>
</dbReference>
<evidence type="ECO:0000313" key="2">
    <source>
        <dbReference type="EMBL" id="GAA5080714.1"/>
    </source>
</evidence>
<proteinExistence type="predicted"/>
<dbReference type="InterPro" id="IPR021331">
    <property type="entry name" value="Hva1_TUDOR"/>
</dbReference>
<name>A0ABP9LL07_9RHOB</name>
<accession>A0ABP9LL07</accession>
<reference evidence="3" key="1">
    <citation type="journal article" date="2019" name="Int. J. Syst. Evol. Microbiol.">
        <title>The Global Catalogue of Microorganisms (GCM) 10K type strain sequencing project: providing services to taxonomists for standard genome sequencing and annotation.</title>
        <authorList>
            <consortium name="The Broad Institute Genomics Platform"/>
            <consortium name="The Broad Institute Genome Sequencing Center for Infectious Disease"/>
            <person name="Wu L."/>
            <person name="Ma J."/>
        </authorList>
    </citation>
    <scope>NUCLEOTIDE SEQUENCE [LARGE SCALE GENOMIC DNA]</scope>
    <source>
        <strain evidence="3">JCM 18015</strain>
    </source>
</reference>
<dbReference type="RefSeq" id="WP_259554228.1">
    <property type="nucleotide sequence ID" value="NZ_BAABHW010000007.1"/>
</dbReference>
<evidence type="ECO:0000313" key="3">
    <source>
        <dbReference type="Proteomes" id="UP001499910"/>
    </source>
</evidence>
<keyword evidence="3" id="KW-1185">Reference proteome</keyword>
<evidence type="ECO:0000259" key="1">
    <source>
        <dbReference type="Pfam" id="PF11160"/>
    </source>
</evidence>
<organism evidence="2 3">
    <name type="scientific">[Roseibacterium] beibuensis</name>
    <dbReference type="NCBI Taxonomy" id="1193142"/>
    <lineage>
        <taxon>Bacteria</taxon>
        <taxon>Pseudomonadati</taxon>
        <taxon>Pseudomonadota</taxon>
        <taxon>Alphaproteobacteria</taxon>
        <taxon>Rhodobacterales</taxon>
        <taxon>Roseobacteraceae</taxon>
        <taxon>Roseicyclus</taxon>
    </lineage>
</organism>
<comment type="caution">
    <text evidence="2">The sequence shown here is derived from an EMBL/GenBank/DDBJ whole genome shotgun (WGS) entry which is preliminary data.</text>
</comment>
<sequence>MRFSTGERVKWTWGTGEGTGEIVERFDSDVTRRIKGSEVSRNTSKDEPAFMIEQADGDRVLKSCTELEQAS</sequence>
<dbReference type="EMBL" id="BAABHW010000007">
    <property type="protein sequence ID" value="GAA5080714.1"/>
    <property type="molecule type" value="Genomic_DNA"/>
</dbReference>
<feature type="domain" description="Hypervirulence associated protein TUDOR" evidence="1">
    <location>
        <begin position="6"/>
        <end position="67"/>
    </location>
</feature>